<keyword evidence="5" id="KW-0560">Oxidoreductase</keyword>
<dbReference type="InterPro" id="IPR004480">
    <property type="entry name" value="Monothiol_GRX-rel"/>
</dbReference>
<organism evidence="12">
    <name type="scientific">Chromera velia CCMP2878</name>
    <dbReference type="NCBI Taxonomy" id="1169474"/>
    <lineage>
        <taxon>Eukaryota</taxon>
        <taxon>Sar</taxon>
        <taxon>Alveolata</taxon>
        <taxon>Colpodellida</taxon>
        <taxon>Chromeraceae</taxon>
        <taxon>Chromera</taxon>
    </lineage>
</organism>
<name>A0A0G4HS30_9ALVE</name>
<dbReference type="CDD" id="cd03013">
    <property type="entry name" value="PRX5_like"/>
    <property type="match status" value="1"/>
</dbReference>
<dbReference type="Pfam" id="PF08534">
    <property type="entry name" value="Redoxin"/>
    <property type="match status" value="1"/>
</dbReference>
<dbReference type="PANTHER" id="PTHR10293:SF73">
    <property type="entry name" value="GLUTAREDOXIN-3"/>
    <property type="match status" value="1"/>
</dbReference>
<gene>
    <name evidence="12" type="ORF">Cvel_1315</name>
</gene>
<dbReference type="EMBL" id="CDMZ01003668">
    <property type="protein sequence ID" value="CEM47201.1"/>
    <property type="molecule type" value="Genomic_DNA"/>
</dbReference>
<dbReference type="AlphaFoldDB" id="A0A0G4HS30"/>
<sequence length="350" mass="37302">MICRLTLWALVALLSVSVHSFVLRTPSPLHVSQKRAGRPRLSPLYMTLEVGSTLPDAPVKYNGQVTTVPEIVKGKRALIFAVPGAFTPKCSGEHLPSYIQAADELRSLGIEFIGCLSTNDAFVLKAWEQQAGAGEKGVSMISDGNAAFTQAAGMVNEKAIDAGMGLKSARYAAVINKEGKIEFLAREGLSMGGNAIGFLRGAVGPNGMPLNTEGADASGETGGGEDEGERSTGTRSVKVDKPIEEILAELVNQYPVFLFMKGVPAEPRCGFSATVVAILRQLDVEFVSMDVLSSDNLREGVKSFSNFPTFPQLFVKGELQGGADIVKDMYESGELKSLLVKEKLLAQTEG</sequence>
<dbReference type="GO" id="GO:0005634">
    <property type="term" value="C:nucleus"/>
    <property type="evidence" value="ECO:0007669"/>
    <property type="project" value="TreeGrafter"/>
</dbReference>
<evidence type="ECO:0000256" key="10">
    <source>
        <dbReference type="SAM" id="SignalP"/>
    </source>
</evidence>
<keyword evidence="3" id="KW-0479">Metal-binding</keyword>
<dbReference type="InterPro" id="IPR036249">
    <property type="entry name" value="Thioredoxin-like_sf"/>
</dbReference>
<dbReference type="CDD" id="cd03028">
    <property type="entry name" value="GRX_PICOT_like"/>
    <property type="match status" value="1"/>
</dbReference>
<accession>A0A0G4HS30</accession>
<dbReference type="Gene3D" id="3.40.30.10">
    <property type="entry name" value="Glutaredoxin"/>
    <property type="match status" value="2"/>
</dbReference>
<comment type="similarity">
    <text evidence="1">Belongs to the peroxiredoxin family. Prx5 subfamily.</text>
</comment>
<dbReference type="GO" id="GO:0034599">
    <property type="term" value="P:cellular response to oxidative stress"/>
    <property type="evidence" value="ECO:0007669"/>
    <property type="project" value="InterPro"/>
</dbReference>
<keyword evidence="6" id="KW-0408">Iron</keyword>
<evidence type="ECO:0000256" key="9">
    <source>
        <dbReference type="SAM" id="MobiDB-lite"/>
    </source>
</evidence>
<dbReference type="PROSITE" id="PS51352">
    <property type="entry name" value="THIOREDOXIN_2"/>
    <property type="match status" value="1"/>
</dbReference>
<feature type="chain" id="PRO_5005191778" description="Thioredoxin domain-containing protein" evidence="10">
    <location>
        <begin position="21"/>
        <end position="350"/>
    </location>
</feature>
<keyword evidence="4" id="KW-0049">Antioxidant</keyword>
<dbReference type="InterPro" id="IPR033658">
    <property type="entry name" value="GRX_PICOT-like"/>
</dbReference>
<reference evidence="12" key="1">
    <citation type="submission" date="2014-11" db="EMBL/GenBank/DDBJ databases">
        <authorList>
            <person name="Otto D Thomas"/>
            <person name="Naeem Raeece"/>
        </authorList>
    </citation>
    <scope>NUCLEOTIDE SEQUENCE</scope>
</reference>
<evidence type="ECO:0000313" key="12">
    <source>
        <dbReference type="EMBL" id="CEM47201.1"/>
    </source>
</evidence>
<dbReference type="SUPFAM" id="SSF52833">
    <property type="entry name" value="Thioredoxin-like"/>
    <property type="match status" value="2"/>
</dbReference>
<protein>
    <recommendedName>
        <fullName evidence="11">Thioredoxin domain-containing protein</fullName>
    </recommendedName>
</protein>
<evidence type="ECO:0000256" key="5">
    <source>
        <dbReference type="ARBA" id="ARBA00023002"/>
    </source>
</evidence>
<keyword evidence="7" id="KW-0411">Iron-sulfur</keyword>
<evidence type="ECO:0000256" key="8">
    <source>
        <dbReference type="PIRSR" id="PIRSR637944-1"/>
    </source>
</evidence>
<evidence type="ECO:0000259" key="11">
    <source>
        <dbReference type="PROSITE" id="PS51352"/>
    </source>
</evidence>
<dbReference type="GO" id="GO:0051536">
    <property type="term" value="F:iron-sulfur cluster binding"/>
    <property type="evidence" value="ECO:0007669"/>
    <property type="project" value="UniProtKB-KW"/>
</dbReference>
<dbReference type="PROSITE" id="PS51354">
    <property type="entry name" value="GLUTAREDOXIN_2"/>
    <property type="match status" value="1"/>
</dbReference>
<dbReference type="PANTHER" id="PTHR10293">
    <property type="entry name" value="GLUTAREDOXIN FAMILY MEMBER"/>
    <property type="match status" value="1"/>
</dbReference>
<feature type="region of interest" description="Disordered" evidence="9">
    <location>
        <begin position="209"/>
        <end position="236"/>
    </location>
</feature>
<evidence type="ECO:0000256" key="7">
    <source>
        <dbReference type="ARBA" id="ARBA00023014"/>
    </source>
</evidence>
<keyword evidence="10" id="KW-0732">Signal</keyword>
<dbReference type="GO" id="GO:0046872">
    <property type="term" value="F:metal ion binding"/>
    <property type="evidence" value="ECO:0007669"/>
    <property type="project" value="UniProtKB-KW"/>
</dbReference>
<feature type="signal peptide" evidence="10">
    <location>
        <begin position="1"/>
        <end position="20"/>
    </location>
</feature>
<dbReference type="NCBIfam" id="TIGR00365">
    <property type="entry name" value="Grx4 family monothiol glutaredoxin"/>
    <property type="match status" value="1"/>
</dbReference>
<feature type="active site" description="Cysteine sulfenic acid (-SOH) intermediate" evidence="8">
    <location>
        <position position="90"/>
    </location>
</feature>
<feature type="domain" description="Thioredoxin" evidence="11">
    <location>
        <begin position="48"/>
        <end position="208"/>
    </location>
</feature>
<dbReference type="GO" id="GO:0006879">
    <property type="term" value="P:intracellular iron ion homeostasis"/>
    <property type="evidence" value="ECO:0007669"/>
    <property type="project" value="TreeGrafter"/>
</dbReference>
<dbReference type="GO" id="GO:0005829">
    <property type="term" value="C:cytosol"/>
    <property type="evidence" value="ECO:0007669"/>
    <property type="project" value="TreeGrafter"/>
</dbReference>
<dbReference type="InterPro" id="IPR002109">
    <property type="entry name" value="Glutaredoxin"/>
</dbReference>
<dbReference type="InterPro" id="IPR013740">
    <property type="entry name" value="Redoxin"/>
</dbReference>
<evidence type="ECO:0000256" key="3">
    <source>
        <dbReference type="ARBA" id="ARBA00022723"/>
    </source>
</evidence>
<evidence type="ECO:0000256" key="4">
    <source>
        <dbReference type="ARBA" id="ARBA00022862"/>
    </source>
</evidence>
<dbReference type="Pfam" id="PF00462">
    <property type="entry name" value="Glutaredoxin"/>
    <property type="match status" value="1"/>
</dbReference>
<dbReference type="InterPro" id="IPR037944">
    <property type="entry name" value="PRX5-like"/>
</dbReference>
<evidence type="ECO:0000256" key="2">
    <source>
        <dbReference type="ARBA" id="ARBA00022559"/>
    </source>
</evidence>
<evidence type="ECO:0000256" key="6">
    <source>
        <dbReference type="ARBA" id="ARBA00023004"/>
    </source>
</evidence>
<keyword evidence="2" id="KW-0575">Peroxidase</keyword>
<evidence type="ECO:0000256" key="1">
    <source>
        <dbReference type="ARBA" id="ARBA00010505"/>
    </source>
</evidence>
<dbReference type="GO" id="GO:0008379">
    <property type="term" value="F:thioredoxin peroxidase activity"/>
    <property type="evidence" value="ECO:0007669"/>
    <property type="project" value="InterPro"/>
</dbReference>
<dbReference type="VEuPathDB" id="CryptoDB:Cvel_1315"/>
<proteinExistence type="inferred from homology"/>
<dbReference type="InterPro" id="IPR013766">
    <property type="entry name" value="Thioredoxin_domain"/>
</dbReference>